<protein>
    <recommendedName>
        <fullName evidence="1">Xylose isomerase-like TIM barrel domain-containing protein</fullName>
    </recommendedName>
</protein>
<evidence type="ECO:0000313" key="2">
    <source>
        <dbReference type="EMBL" id="BBH20728.1"/>
    </source>
</evidence>
<gene>
    <name evidence="2" type="ORF">Back11_20730</name>
</gene>
<dbReference type="PANTHER" id="PTHR12110">
    <property type="entry name" value="HYDROXYPYRUVATE ISOMERASE"/>
    <property type="match status" value="1"/>
</dbReference>
<dbReference type="KEGG" id="pbk:Back11_20730"/>
<dbReference type="PANTHER" id="PTHR12110:SF21">
    <property type="entry name" value="XYLOSE ISOMERASE-LIKE TIM BARREL DOMAIN-CONTAINING PROTEIN"/>
    <property type="match status" value="1"/>
</dbReference>
<name>A0A3G9JA12_9BACL</name>
<dbReference type="SUPFAM" id="SSF51658">
    <property type="entry name" value="Xylose isomerase-like"/>
    <property type="match status" value="1"/>
</dbReference>
<organism evidence="2 3">
    <name type="scientific">Paenibacillus baekrokdamisoli</name>
    <dbReference type="NCBI Taxonomy" id="1712516"/>
    <lineage>
        <taxon>Bacteria</taxon>
        <taxon>Bacillati</taxon>
        <taxon>Bacillota</taxon>
        <taxon>Bacilli</taxon>
        <taxon>Bacillales</taxon>
        <taxon>Paenibacillaceae</taxon>
        <taxon>Paenibacillus</taxon>
    </lineage>
</organism>
<dbReference type="Gene3D" id="3.20.20.150">
    <property type="entry name" value="Divalent-metal-dependent TIM barrel enzymes"/>
    <property type="match status" value="1"/>
</dbReference>
<dbReference type="RefSeq" id="WP_221226687.1">
    <property type="nucleotide sequence ID" value="NZ_AP019308.1"/>
</dbReference>
<sequence>MIRLGGPVESSQTEDPQAWIEELKMLGYRAAFCPELSLERPEQLKLFRQAAENADIVIAEVGAWSNPLSRDEVERAAAIRLCQERLSLAQEVGARCCVNIAGSLGSTWDGPHPDHFTDETFALIVDSVREIIDAVKPSDTFYTLEMMPWMLPDSADTYIRLIKAIDRSAFGVHIDPVNVVTGPRLLYGTANLLKDIIGKLGAWIQSCHAKDITIQQQLTVHLDETRPGLGHLDYRAYLSLLHDLNRDVPLMLEHLPNQEEYRKAANYIRSKAGELGISL</sequence>
<evidence type="ECO:0000259" key="1">
    <source>
        <dbReference type="Pfam" id="PF01261"/>
    </source>
</evidence>
<proteinExistence type="predicted"/>
<accession>A0A3G9JA12</accession>
<keyword evidence="3" id="KW-1185">Reference proteome</keyword>
<dbReference type="InterPro" id="IPR050312">
    <property type="entry name" value="IolE/XylAMocC-like"/>
</dbReference>
<dbReference type="InterPro" id="IPR036237">
    <property type="entry name" value="Xyl_isomerase-like_sf"/>
</dbReference>
<dbReference type="InterPro" id="IPR013022">
    <property type="entry name" value="Xyl_isomerase-like_TIM-brl"/>
</dbReference>
<reference evidence="2 3" key="1">
    <citation type="submission" date="2018-11" db="EMBL/GenBank/DDBJ databases">
        <title>Complete genome sequence of Paenibacillus baekrokdamisoli strain KCTC 33723.</title>
        <authorList>
            <person name="Kang S.W."/>
            <person name="Lee K.C."/>
            <person name="Kim K.K."/>
            <person name="Kim J.S."/>
            <person name="Kim D.S."/>
            <person name="Ko S.H."/>
            <person name="Yang S.H."/>
            <person name="Lee J.S."/>
        </authorList>
    </citation>
    <scope>NUCLEOTIDE SEQUENCE [LARGE SCALE GENOMIC DNA]</scope>
    <source>
        <strain evidence="2 3">KCTC 33723</strain>
    </source>
</reference>
<dbReference type="AlphaFoldDB" id="A0A3G9JA12"/>
<feature type="domain" description="Xylose isomerase-like TIM barrel" evidence="1">
    <location>
        <begin position="25"/>
        <end position="270"/>
    </location>
</feature>
<dbReference type="EMBL" id="AP019308">
    <property type="protein sequence ID" value="BBH20728.1"/>
    <property type="molecule type" value="Genomic_DNA"/>
</dbReference>
<dbReference type="Pfam" id="PF01261">
    <property type="entry name" value="AP_endonuc_2"/>
    <property type="match status" value="1"/>
</dbReference>
<dbReference type="Proteomes" id="UP000275368">
    <property type="component" value="Chromosome"/>
</dbReference>
<evidence type="ECO:0000313" key="3">
    <source>
        <dbReference type="Proteomes" id="UP000275368"/>
    </source>
</evidence>